<name>A0A3P7P7X0_DIBLA</name>
<sequence length="112" mass="12873">MSCKLQTSSSTTQTRYLLAWTKLATWNLLGIWRAVLLLGGPVLRNMCEFHVSYSMKSRRQVNLALLLFRYVPHSPKRLDADLCLLVFAFCVVLYIYVFFKSSLGLAQLHDTI</sequence>
<dbReference type="Proteomes" id="UP000281553">
    <property type="component" value="Unassembled WGS sequence"/>
</dbReference>
<keyword evidence="1" id="KW-1133">Transmembrane helix</keyword>
<gene>
    <name evidence="2" type="ORF">DILT_LOCUS19497</name>
</gene>
<keyword evidence="1" id="KW-0812">Transmembrane</keyword>
<feature type="transmembrane region" description="Helical" evidence="1">
    <location>
        <begin position="82"/>
        <end position="99"/>
    </location>
</feature>
<dbReference type="EMBL" id="UYRU01114113">
    <property type="protein sequence ID" value="VDN45008.1"/>
    <property type="molecule type" value="Genomic_DNA"/>
</dbReference>
<proteinExistence type="predicted"/>
<keyword evidence="3" id="KW-1185">Reference proteome</keyword>
<protein>
    <submittedName>
        <fullName evidence="2">Uncharacterized protein</fullName>
    </submittedName>
</protein>
<organism evidence="2 3">
    <name type="scientific">Dibothriocephalus latus</name>
    <name type="common">Fish tapeworm</name>
    <name type="synonym">Diphyllobothrium latum</name>
    <dbReference type="NCBI Taxonomy" id="60516"/>
    <lineage>
        <taxon>Eukaryota</taxon>
        <taxon>Metazoa</taxon>
        <taxon>Spiralia</taxon>
        <taxon>Lophotrochozoa</taxon>
        <taxon>Platyhelminthes</taxon>
        <taxon>Cestoda</taxon>
        <taxon>Eucestoda</taxon>
        <taxon>Diphyllobothriidea</taxon>
        <taxon>Diphyllobothriidae</taxon>
        <taxon>Dibothriocephalus</taxon>
    </lineage>
</organism>
<reference evidence="2 3" key="1">
    <citation type="submission" date="2018-11" db="EMBL/GenBank/DDBJ databases">
        <authorList>
            <consortium name="Pathogen Informatics"/>
        </authorList>
    </citation>
    <scope>NUCLEOTIDE SEQUENCE [LARGE SCALE GENOMIC DNA]</scope>
</reference>
<dbReference type="AlphaFoldDB" id="A0A3P7P7X0"/>
<evidence type="ECO:0000313" key="3">
    <source>
        <dbReference type="Proteomes" id="UP000281553"/>
    </source>
</evidence>
<accession>A0A3P7P7X0</accession>
<evidence type="ECO:0000256" key="1">
    <source>
        <dbReference type="SAM" id="Phobius"/>
    </source>
</evidence>
<keyword evidence="1" id="KW-0472">Membrane</keyword>
<evidence type="ECO:0000313" key="2">
    <source>
        <dbReference type="EMBL" id="VDN45008.1"/>
    </source>
</evidence>